<evidence type="ECO:0000313" key="3">
    <source>
        <dbReference type="EMBL" id="WEG73954.1"/>
    </source>
</evidence>
<dbReference type="RefSeq" id="WP_275469753.1">
    <property type="nucleotide sequence ID" value="NZ_CP110232.1"/>
</dbReference>
<dbReference type="Pfam" id="PF07299">
    <property type="entry name" value="EF-G-binding_N"/>
    <property type="match status" value="1"/>
</dbReference>
<proteinExistence type="predicted"/>
<feature type="domain" description="Elongation factor G-binding protein C-terminal treble-clef zinc-finger" evidence="2">
    <location>
        <begin position="99"/>
        <end position="192"/>
    </location>
</feature>
<dbReference type="InterPro" id="IPR038344">
    <property type="entry name" value="EF-G_N_sf"/>
</dbReference>
<name>A0AAF0CW48_9ENTE</name>
<feature type="domain" description="Elongation factor G-binding protein N-terminal" evidence="1">
    <location>
        <begin position="5"/>
        <end position="86"/>
    </location>
</feature>
<dbReference type="InterPro" id="IPR010841">
    <property type="entry name" value="EF-G-binding_N"/>
</dbReference>
<accession>A0AAF0CW48</accession>
<gene>
    <name evidence="3" type="ORF">OL234_03315</name>
</gene>
<dbReference type="AlphaFoldDB" id="A0AAF0CW48"/>
<sequence>MPQIIKPHDFNYIKEQTYHLINAYQSVNDPRTIATFEGLIEEKINRRLKEKYEKVDLFLEQVMTPSMTKTRADSYLSQLQTEVLPLEQPSDKQIQKCFRKVKKLKIPDISKWELTRYSYLSWTDSGSQKKYMMAPINQQFVGLYGHFEPSIKKGICAVCQHEANVSLFLTTTKAGADGSYTKKGNYICVDSDQCNYQLTSLKGITEFFARYQGK</sequence>
<dbReference type="Proteomes" id="UP001179647">
    <property type="component" value="Chromosome"/>
</dbReference>
<dbReference type="KEGG" id="vie:OL234_03315"/>
<protein>
    <submittedName>
        <fullName evidence="3">FusB/FusC family EF-G-binding protein</fullName>
    </submittedName>
</protein>
<evidence type="ECO:0000259" key="2">
    <source>
        <dbReference type="Pfam" id="PF16571"/>
    </source>
</evidence>
<organism evidence="3 4">
    <name type="scientific">Vagococcus intermedius</name>
    <dbReference type="NCBI Taxonomy" id="2991418"/>
    <lineage>
        <taxon>Bacteria</taxon>
        <taxon>Bacillati</taxon>
        <taxon>Bacillota</taxon>
        <taxon>Bacilli</taxon>
        <taxon>Lactobacillales</taxon>
        <taxon>Enterococcaceae</taxon>
        <taxon>Vagococcus</taxon>
    </lineage>
</organism>
<dbReference type="EMBL" id="CP110232">
    <property type="protein sequence ID" value="WEG73954.1"/>
    <property type="molecule type" value="Genomic_DNA"/>
</dbReference>
<dbReference type="InterPro" id="IPR032330">
    <property type="entry name" value="EF-G-binding_C"/>
</dbReference>
<dbReference type="CDD" id="cd16342">
    <property type="entry name" value="FusC_FusB"/>
    <property type="match status" value="1"/>
</dbReference>
<reference evidence="3" key="1">
    <citation type="submission" date="2022-10" db="EMBL/GenBank/DDBJ databases">
        <title>Vagococcus sp. isolated from poultry meat.</title>
        <authorList>
            <person name="Johansson P."/>
            <person name="Bjorkroth J."/>
        </authorList>
    </citation>
    <scope>NUCLEOTIDE SEQUENCE</scope>
    <source>
        <strain evidence="3">STAA11</strain>
    </source>
</reference>
<evidence type="ECO:0000313" key="4">
    <source>
        <dbReference type="Proteomes" id="UP001179647"/>
    </source>
</evidence>
<dbReference type="Gene3D" id="1.20.1280.250">
    <property type="match status" value="1"/>
</dbReference>
<keyword evidence="4" id="KW-1185">Reference proteome</keyword>
<dbReference type="Pfam" id="PF16571">
    <property type="entry name" value="FBP_C"/>
    <property type="match status" value="1"/>
</dbReference>
<evidence type="ECO:0000259" key="1">
    <source>
        <dbReference type="Pfam" id="PF07299"/>
    </source>
</evidence>